<dbReference type="InterPro" id="IPR000326">
    <property type="entry name" value="PAP2/HPO"/>
</dbReference>
<dbReference type="SUPFAM" id="SSF48317">
    <property type="entry name" value="Acid phosphatase/Vanadium-dependent haloperoxidase"/>
    <property type="match status" value="1"/>
</dbReference>
<dbReference type="PANTHER" id="PTHR10165">
    <property type="entry name" value="LIPID PHOSPHATE PHOSPHATASE"/>
    <property type="match status" value="1"/>
</dbReference>
<dbReference type="GO" id="GO:0008195">
    <property type="term" value="F:phosphatidate phosphatase activity"/>
    <property type="evidence" value="ECO:0007669"/>
    <property type="project" value="TreeGrafter"/>
</dbReference>
<keyword evidence="4 7" id="KW-1133">Transmembrane helix</keyword>
<dbReference type="InterPro" id="IPR043216">
    <property type="entry name" value="PAP-like"/>
</dbReference>
<evidence type="ECO:0000256" key="4">
    <source>
        <dbReference type="ARBA" id="ARBA00022989"/>
    </source>
</evidence>
<evidence type="ECO:0000256" key="3">
    <source>
        <dbReference type="ARBA" id="ARBA00022692"/>
    </source>
</evidence>
<reference evidence="9" key="1">
    <citation type="journal article" date="2023" name="BMC Genomics">
        <title>Chromosome-level genome assemblies of Cutaneotrichosporon spp. (Trichosporonales, Basidiomycota) reveal imbalanced evolution between nucleotide sequences and chromosome synteny.</title>
        <authorList>
            <person name="Kobayashi Y."/>
            <person name="Kayamori A."/>
            <person name="Aoki K."/>
            <person name="Shiwa Y."/>
            <person name="Matsutani M."/>
            <person name="Fujita N."/>
            <person name="Sugita T."/>
            <person name="Iwasaki W."/>
            <person name="Tanaka N."/>
            <person name="Takashima M."/>
        </authorList>
    </citation>
    <scope>NUCLEOTIDE SEQUENCE</scope>
    <source>
        <strain evidence="9">HIS016</strain>
    </source>
</reference>
<dbReference type="EMBL" id="BTCM01000001">
    <property type="protein sequence ID" value="GMK54508.1"/>
    <property type="molecule type" value="Genomic_DNA"/>
</dbReference>
<evidence type="ECO:0000256" key="1">
    <source>
        <dbReference type="ARBA" id="ARBA00004141"/>
    </source>
</evidence>
<gene>
    <name evidence="9" type="ORF">CspeluHIS016_0110940</name>
</gene>
<dbReference type="Gene3D" id="1.20.144.10">
    <property type="entry name" value="Phosphatidic acid phosphatase type 2/haloperoxidase"/>
    <property type="match status" value="1"/>
</dbReference>
<evidence type="ECO:0000256" key="6">
    <source>
        <dbReference type="SAM" id="MobiDB-lite"/>
    </source>
</evidence>
<organism evidence="9 10">
    <name type="scientific">Cutaneotrichosporon spelunceum</name>
    <dbReference type="NCBI Taxonomy" id="1672016"/>
    <lineage>
        <taxon>Eukaryota</taxon>
        <taxon>Fungi</taxon>
        <taxon>Dikarya</taxon>
        <taxon>Basidiomycota</taxon>
        <taxon>Agaricomycotina</taxon>
        <taxon>Tremellomycetes</taxon>
        <taxon>Trichosporonales</taxon>
        <taxon>Trichosporonaceae</taxon>
        <taxon>Cutaneotrichosporon</taxon>
    </lineage>
</organism>
<feature type="domain" description="Phosphatidic acid phosphatase type 2/haloperoxidase" evidence="8">
    <location>
        <begin position="104"/>
        <end position="247"/>
    </location>
</feature>
<feature type="region of interest" description="Disordered" evidence="6">
    <location>
        <begin position="277"/>
        <end position="347"/>
    </location>
</feature>
<dbReference type="SMART" id="SM00014">
    <property type="entry name" value="acidPPc"/>
    <property type="match status" value="1"/>
</dbReference>
<dbReference type="PANTHER" id="PTHR10165:SF35">
    <property type="entry name" value="RE23632P"/>
    <property type="match status" value="1"/>
</dbReference>
<dbReference type="GO" id="GO:0016020">
    <property type="term" value="C:membrane"/>
    <property type="evidence" value="ECO:0007669"/>
    <property type="project" value="UniProtKB-SubCell"/>
</dbReference>
<dbReference type="Pfam" id="PF01569">
    <property type="entry name" value="PAP2"/>
    <property type="match status" value="1"/>
</dbReference>
<protein>
    <recommendedName>
        <fullName evidence="8">Phosphatidic acid phosphatase type 2/haloperoxidase domain-containing protein</fullName>
    </recommendedName>
</protein>
<evidence type="ECO:0000259" key="8">
    <source>
        <dbReference type="SMART" id="SM00014"/>
    </source>
</evidence>
<dbReference type="InterPro" id="IPR036938">
    <property type="entry name" value="PAP2/HPO_sf"/>
</dbReference>
<feature type="compositionally biased region" description="Polar residues" evidence="6">
    <location>
        <begin position="336"/>
        <end position="347"/>
    </location>
</feature>
<comment type="caution">
    <text evidence="9">The sequence shown here is derived from an EMBL/GenBank/DDBJ whole genome shotgun (WGS) entry which is preliminary data.</text>
</comment>
<feature type="transmembrane region" description="Helical" evidence="7">
    <location>
        <begin position="72"/>
        <end position="93"/>
    </location>
</feature>
<evidence type="ECO:0000313" key="10">
    <source>
        <dbReference type="Proteomes" id="UP001222932"/>
    </source>
</evidence>
<dbReference type="GO" id="GO:0046839">
    <property type="term" value="P:phospholipid dephosphorylation"/>
    <property type="evidence" value="ECO:0007669"/>
    <property type="project" value="TreeGrafter"/>
</dbReference>
<feature type="transmembrane region" description="Helical" evidence="7">
    <location>
        <begin position="200"/>
        <end position="220"/>
    </location>
</feature>
<accession>A0AAD3TPB3</accession>
<evidence type="ECO:0000256" key="7">
    <source>
        <dbReference type="SAM" id="Phobius"/>
    </source>
</evidence>
<name>A0AAD3TPB3_9TREE</name>
<evidence type="ECO:0000256" key="5">
    <source>
        <dbReference type="ARBA" id="ARBA00023136"/>
    </source>
</evidence>
<reference evidence="9" key="2">
    <citation type="submission" date="2023-06" db="EMBL/GenBank/DDBJ databases">
        <authorList>
            <person name="Kobayashi Y."/>
            <person name="Kayamori A."/>
            <person name="Aoki K."/>
            <person name="Shiwa Y."/>
            <person name="Fujita N."/>
            <person name="Sugita T."/>
            <person name="Iwasaki W."/>
            <person name="Tanaka N."/>
            <person name="Takashima M."/>
        </authorList>
    </citation>
    <scope>NUCLEOTIDE SEQUENCE</scope>
    <source>
        <strain evidence="9">HIS016</strain>
    </source>
</reference>
<proteinExistence type="inferred from homology"/>
<sequence>MPNWAPPHSRAAARERPYNWQVFWSYFPDWALTIFLWGMFYLLDKVDGYRRMFSITDASLAYPYAEHERIPVWSLALIAGIFPAIVVILTGAIRRSPWEIHSGLLGLVLTLALGVTFTQIIKITVGRPRPDMFSRCQLPSDLTSNPIHGLTSWRACTRTDLLQEGFRSFPSGHSSFAWSGMWYLELYLMAKLRVANRRGYTFKSWILLIPVSCSTLVSISRTMDYRHHATDVIAGAIIGVIAAWWGYRQYYPSLYSSKSYKPYEPRISRDTELPVHGRTRGEHVRLTNVPNSSPVEPPYAAYPPQRYAEPRFEGAQTDKYGNGDSTQTPAFPHATHASNSSPQRTGS</sequence>
<dbReference type="CDD" id="cd03390">
    <property type="entry name" value="PAP2_containing_1_like"/>
    <property type="match status" value="1"/>
</dbReference>
<dbReference type="GO" id="GO:0006644">
    <property type="term" value="P:phospholipid metabolic process"/>
    <property type="evidence" value="ECO:0007669"/>
    <property type="project" value="InterPro"/>
</dbReference>
<evidence type="ECO:0000256" key="2">
    <source>
        <dbReference type="ARBA" id="ARBA00008816"/>
    </source>
</evidence>
<keyword evidence="10" id="KW-1185">Reference proteome</keyword>
<dbReference type="AlphaFoldDB" id="A0AAD3TPB3"/>
<keyword evidence="5 7" id="KW-0472">Membrane</keyword>
<keyword evidence="3 7" id="KW-0812">Transmembrane</keyword>
<comment type="similarity">
    <text evidence="2">Belongs to the PA-phosphatase related phosphoesterase family.</text>
</comment>
<feature type="transmembrane region" description="Helical" evidence="7">
    <location>
        <begin position="105"/>
        <end position="125"/>
    </location>
</feature>
<comment type="subcellular location">
    <subcellularLocation>
        <location evidence="1">Membrane</location>
        <topology evidence="1">Multi-pass membrane protein</topology>
    </subcellularLocation>
</comment>
<evidence type="ECO:0000313" key="9">
    <source>
        <dbReference type="EMBL" id="GMK54508.1"/>
    </source>
</evidence>
<dbReference type="Proteomes" id="UP001222932">
    <property type="component" value="Unassembled WGS sequence"/>
</dbReference>
<feature type="transmembrane region" description="Helical" evidence="7">
    <location>
        <begin position="232"/>
        <end position="251"/>
    </location>
</feature>
<feature type="transmembrane region" description="Helical" evidence="7">
    <location>
        <begin position="23"/>
        <end position="43"/>
    </location>
</feature>